<evidence type="ECO:0000256" key="2">
    <source>
        <dbReference type="ARBA" id="ARBA00022670"/>
    </source>
</evidence>
<evidence type="ECO:0000256" key="1">
    <source>
        <dbReference type="ARBA" id="ARBA00005234"/>
    </source>
</evidence>
<dbReference type="InterPro" id="IPR038765">
    <property type="entry name" value="Papain-like_cys_pep_sf"/>
</dbReference>
<reference evidence="5" key="1">
    <citation type="journal article" date="2023" name="Front. Mar. Sci.">
        <title>A new Merluccius polli reference genome to investigate the effects of global change in West African waters.</title>
        <authorList>
            <person name="Mateo J.L."/>
            <person name="Blanco-Fernandez C."/>
            <person name="Garcia-Vazquez E."/>
            <person name="Machado-Schiaffino G."/>
        </authorList>
    </citation>
    <scope>NUCLEOTIDE SEQUENCE</scope>
    <source>
        <strain evidence="5">C29</strain>
        <tissue evidence="5">Fin</tissue>
    </source>
</reference>
<dbReference type="InterPro" id="IPR003653">
    <property type="entry name" value="Peptidase_C48_C"/>
</dbReference>
<evidence type="ECO:0000256" key="3">
    <source>
        <dbReference type="ARBA" id="ARBA00022801"/>
    </source>
</evidence>
<dbReference type="Proteomes" id="UP001174136">
    <property type="component" value="Unassembled WGS sequence"/>
</dbReference>
<dbReference type="GO" id="GO:0006508">
    <property type="term" value="P:proteolysis"/>
    <property type="evidence" value="ECO:0007669"/>
    <property type="project" value="UniProtKB-KW"/>
</dbReference>
<evidence type="ECO:0000259" key="4">
    <source>
        <dbReference type="Pfam" id="PF02902"/>
    </source>
</evidence>
<sequence length="257" mass="28978">MLVHHKLTDFIFKWICFPQVINATLLRMVQKHNCQGGKKALCIDTYSMTQIWNGKTAILRKCNPSLYGVILGVVNEPNHWILTVIFPSEQRSLVLDPLGNDASKIKRCLETTRAFMRARGCMVSRWKANTVPHSLQLDFTSCGIFAIKYAEKVLAEESPTFPNSEEAVVDYRREIAVTLLNETVSCATAVEREKKCEEEGLKTDLMPLTGSSVTPAEGGTTRVVGDLTEIISTAVLHVPRLKRVDARKIHQKKYKFR</sequence>
<comment type="caution">
    <text evidence="5">The sequence shown here is derived from an EMBL/GenBank/DDBJ whole genome shotgun (WGS) entry which is preliminary data.</text>
</comment>
<name>A0AA47P0G3_MERPO</name>
<feature type="domain" description="Ubiquitin-like protease family profile" evidence="4">
    <location>
        <begin position="73"/>
        <end position="179"/>
    </location>
</feature>
<evidence type="ECO:0000313" key="5">
    <source>
        <dbReference type="EMBL" id="KAK0145786.1"/>
    </source>
</evidence>
<keyword evidence="3" id="KW-0378">Hydrolase</keyword>
<accession>A0AA47P0G3</accession>
<evidence type="ECO:0000313" key="6">
    <source>
        <dbReference type="Proteomes" id="UP001174136"/>
    </source>
</evidence>
<dbReference type="EMBL" id="JAOPHQ010002795">
    <property type="protein sequence ID" value="KAK0145786.1"/>
    <property type="molecule type" value="Genomic_DNA"/>
</dbReference>
<comment type="similarity">
    <text evidence="1">Belongs to the peptidase C48 family.</text>
</comment>
<keyword evidence="6" id="KW-1185">Reference proteome</keyword>
<dbReference type="Pfam" id="PF02902">
    <property type="entry name" value="Peptidase_C48"/>
    <property type="match status" value="1"/>
</dbReference>
<dbReference type="SUPFAM" id="SSF54001">
    <property type="entry name" value="Cysteine proteinases"/>
    <property type="match status" value="1"/>
</dbReference>
<proteinExistence type="inferred from homology"/>
<protein>
    <recommendedName>
        <fullName evidence="4">Ubiquitin-like protease family profile domain-containing protein</fullName>
    </recommendedName>
</protein>
<dbReference type="Gene3D" id="3.40.395.10">
    <property type="entry name" value="Adenoviral Proteinase, Chain A"/>
    <property type="match status" value="1"/>
</dbReference>
<gene>
    <name evidence="5" type="ORF">N1851_015291</name>
</gene>
<dbReference type="AlphaFoldDB" id="A0AA47P0G3"/>
<dbReference type="GO" id="GO:0008234">
    <property type="term" value="F:cysteine-type peptidase activity"/>
    <property type="evidence" value="ECO:0007669"/>
    <property type="project" value="InterPro"/>
</dbReference>
<organism evidence="5 6">
    <name type="scientific">Merluccius polli</name>
    <name type="common">Benguela hake</name>
    <name type="synonym">Merluccius cadenati</name>
    <dbReference type="NCBI Taxonomy" id="89951"/>
    <lineage>
        <taxon>Eukaryota</taxon>
        <taxon>Metazoa</taxon>
        <taxon>Chordata</taxon>
        <taxon>Craniata</taxon>
        <taxon>Vertebrata</taxon>
        <taxon>Euteleostomi</taxon>
        <taxon>Actinopterygii</taxon>
        <taxon>Neopterygii</taxon>
        <taxon>Teleostei</taxon>
        <taxon>Neoteleostei</taxon>
        <taxon>Acanthomorphata</taxon>
        <taxon>Zeiogadaria</taxon>
        <taxon>Gadariae</taxon>
        <taxon>Gadiformes</taxon>
        <taxon>Gadoidei</taxon>
        <taxon>Merlucciidae</taxon>
        <taxon>Merluccius</taxon>
    </lineage>
</organism>
<keyword evidence="2" id="KW-0645">Protease</keyword>